<name>A0A7E4VYC2_PANRE</name>
<dbReference type="WBParaSite" id="Pan_g4979.t1">
    <property type="protein sequence ID" value="Pan_g4979.t1"/>
    <property type="gene ID" value="Pan_g4979"/>
</dbReference>
<accession>A0A7E4VYC2</accession>
<sequence length="196" mass="22306">MSVHLHNTDIVFLASKPVQICAIVQYLIGGMTLVVAPVFCYAVAYKSTKEMPTYRKFMLALIPFGILNTTLITGYQPIYFVQHQVHVSTGLFKSFGTNVLVYETMLIFAIDTFQTEILLLMLISQYFVMSKAMRNSKPKTEKIVYGFLFVSSFFYCAVIVTFFCFELLPLKICHPFITQQSNTMLCLLALYSSNLC</sequence>
<evidence type="ECO:0000313" key="2">
    <source>
        <dbReference type="Proteomes" id="UP000492821"/>
    </source>
</evidence>
<feature type="transmembrane region" description="Helical" evidence="1">
    <location>
        <begin position="99"/>
        <end position="123"/>
    </location>
</feature>
<feature type="transmembrane region" description="Helical" evidence="1">
    <location>
        <begin position="57"/>
        <end position="79"/>
    </location>
</feature>
<reference evidence="2" key="1">
    <citation type="journal article" date="2013" name="Genetics">
        <title>The draft genome and transcriptome of Panagrellus redivivus are shaped by the harsh demands of a free-living lifestyle.</title>
        <authorList>
            <person name="Srinivasan J."/>
            <person name="Dillman A.R."/>
            <person name="Macchietto M.G."/>
            <person name="Heikkinen L."/>
            <person name="Lakso M."/>
            <person name="Fracchia K.M."/>
            <person name="Antoshechkin I."/>
            <person name="Mortazavi A."/>
            <person name="Wong G."/>
            <person name="Sternberg P.W."/>
        </authorList>
    </citation>
    <scope>NUCLEOTIDE SEQUENCE [LARGE SCALE GENOMIC DNA]</scope>
    <source>
        <strain evidence="2">MT8872</strain>
    </source>
</reference>
<keyword evidence="1" id="KW-0472">Membrane</keyword>
<reference evidence="3" key="2">
    <citation type="submission" date="2020-10" db="UniProtKB">
        <authorList>
            <consortium name="WormBaseParasite"/>
        </authorList>
    </citation>
    <scope>IDENTIFICATION</scope>
</reference>
<keyword evidence="2" id="KW-1185">Reference proteome</keyword>
<organism evidence="2 3">
    <name type="scientific">Panagrellus redivivus</name>
    <name type="common">Microworm</name>
    <dbReference type="NCBI Taxonomy" id="6233"/>
    <lineage>
        <taxon>Eukaryota</taxon>
        <taxon>Metazoa</taxon>
        <taxon>Ecdysozoa</taxon>
        <taxon>Nematoda</taxon>
        <taxon>Chromadorea</taxon>
        <taxon>Rhabditida</taxon>
        <taxon>Tylenchina</taxon>
        <taxon>Panagrolaimomorpha</taxon>
        <taxon>Panagrolaimoidea</taxon>
        <taxon>Panagrolaimidae</taxon>
        <taxon>Panagrellus</taxon>
    </lineage>
</organism>
<keyword evidence="1" id="KW-0812">Transmembrane</keyword>
<evidence type="ECO:0000313" key="3">
    <source>
        <dbReference type="WBParaSite" id="Pan_g4979.t1"/>
    </source>
</evidence>
<proteinExistence type="predicted"/>
<feature type="transmembrane region" description="Helical" evidence="1">
    <location>
        <begin position="143"/>
        <end position="168"/>
    </location>
</feature>
<keyword evidence="1" id="KW-1133">Transmembrane helix</keyword>
<dbReference type="AlphaFoldDB" id="A0A7E4VYC2"/>
<feature type="transmembrane region" description="Helical" evidence="1">
    <location>
        <begin position="23"/>
        <end position="45"/>
    </location>
</feature>
<dbReference type="Proteomes" id="UP000492821">
    <property type="component" value="Unassembled WGS sequence"/>
</dbReference>
<protein>
    <submittedName>
        <fullName evidence="3">Serpentine receptor class gamma</fullName>
    </submittedName>
</protein>
<evidence type="ECO:0000256" key="1">
    <source>
        <dbReference type="SAM" id="Phobius"/>
    </source>
</evidence>